<sequence length="52" mass="6068">MLLSLDQSLRNLLQTCIISLVMHRIFFQSTFQNSLTYSLLTQPFILIHIAFP</sequence>
<reference evidence="1" key="2">
    <citation type="journal article" date="2015" name="Data Brief">
        <title>Shoot transcriptome of the giant reed, Arundo donax.</title>
        <authorList>
            <person name="Barrero R.A."/>
            <person name="Guerrero F.D."/>
            <person name="Moolhuijzen P."/>
            <person name="Goolsby J.A."/>
            <person name="Tidwell J."/>
            <person name="Bellgard S.E."/>
            <person name="Bellgard M.I."/>
        </authorList>
    </citation>
    <scope>NUCLEOTIDE SEQUENCE</scope>
    <source>
        <tissue evidence="1">Shoot tissue taken approximately 20 cm above the soil surface</tissue>
    </source>
</reference>
<proteinExistence type="predicted"/>
<accession>A0A0A9DZX0</accession>
<dbReference type="AlphaFoldDB" id="A0A0A9DZX0"/>
<protein>
    <submittedName>
        <fullName evidence="1">Uncharacterized protein</fullName>
    </submittedName>
</protein>
<reference evidence="1" key="1">
    <citation type="submission" date="2014-09" db="EMBL/GenBank/DDBJ databases">
        <authorList>
            <person name="Magalhaes I.L.F."/>
            <person name="Oliveira U."/>
            <person name="Santos F.R."/>
            <person name="Vidigal T.H.D.A."/>
            <person name="Brescovit A.D."/>
            <person name="Santos A.J."/>
        </authorList>
    </citation>
    <scope>NUCLEOTIDE SEQUENCE</scope>
    <source>
        <tissue evidence="1">Shoot tissue taken approximately 20 cm above the soil surface</tissue>
    </source>
</reference>
<name>A0A0A9DZX0_ARUDO</name>
<evidence type="ECO:0000313" key="1">
    <source>
        <dbReference type="EMBL" id="JAD92268.1"/>
    </source>
</evidence>
<organism evidence="1">
    <name type="scientific">Arundo donax</name>
    <name type="common">Giant reed</name>
    <name type="synonym">Donax arundinaceus</name>
    <dbReference type="NCBI Taxonomy" id="35708"/>
    <lineage>
        <taxon>Eukaryota</taxon>
        <taxon>Viridiplantae</taxon>
        <taxon>Streptophyta</taxon>
        <taxon>Embryophyta</taxon>
        <taxon>Tracheophyta</taxon>
        <taxon>Spermatophyta</taxon>
        <taxon>Magnoliopsida</taxon>
        <taxon>Liliopsida</taxon>
        <taxon>Poales</taxon>
        <taxon>Poaceae</taxon>
        <taxon>PACMAD clade</taxon>
        <taxon>Arundinoideae</taxon>
        <taxon>Arundineae</taxon>
        <taxon>Arundo</taxon>
    </lineage>
</organism>
<dbReference type="EMBL" id="GBRH01205627">
    <property type="protein sequence ID" value="JAD92268.1"/>
    <property type="molecule type" value="Transcribed_RNA"/>
</dbReference>